<accession>A0A0F9GI06</accession>
<evidence type="ECO:0000313" key="1">
    <source>
        <dbReference type="EMBL" id="KKL98393.1"/>
    </source>
</evidence>
<proteinExistence type="predicted"/>
<organism evidence="1">
    <name type="scientific">marine sediment metagenome</name>
    <dbReference type="NCBI Taxonomy" id="412755"/>
    <lineage>
        <taxon>unclassified sequences</taxon>
        <taxon>metagenomes</taxon>
        <taxon>ecological metagenomes</taxon>
    </lineage>
</organism>
<dbReference type="AlphaFoldDB" id="A0A0F9GI06"/>
<protein>
    <submittedName>
        <fullName evidence="1">Uncharacterized protein</fullName>
    </submittedName>
</protein>
<gene>
    <name evidence="1" type="ORF">LCGC14_1824890</name>
</gene>
<comment type="caution">
    <text evidence="1">The sequence shown here is derived from an EMBL/GenBank/DDBJ whole genome shotgun (WGS) entry which is preliminary data.</text>
</comment>
<dbReference type="EMBL" id="LAZR01017935">
    <property type="protein sequence ID" value="KKL98393.1"/>
    <property type="molecule type" value="Genomic_DNA"/>
</dbReference>
<name>A0A0F9GI06_9ZZZZ</name>
<sequence>MNEKNENENVHVYPMKDTTKLIISHGNELPPLPPVRVDISGDIDAPERFWELRSGEYDLKKCHVLVDASSICLVVNEHDPFTKGTVVGKLQLDSECTMWGINNEKVEYDNLSLAKLVKNNQFLFPDKKEWRSLYSSLSNFDANISVNLKNIQATSGDMEKARKVTVKNNLPENFKLKTRLYGQPRETYVVDLGAVVIGQSVSFYLDSSQLAFRLSEMRDQLLQKHCEVFVKSIVIIKQ</sequence>
<reference evidence="1" key="1">
    <citation type="journal article" date="2015" name="Nature">
        <title>Complex archaea that bridge the gap between prokaryotes and eukaryotes.</title>
        <authorList>
            <person name="Spang A."/>
            <person name="Saw J.H."/>
            <person name="Jorgensen S.L."/>
            <person name="Zaremba-Niedzwiedzka K."/>
            <person name="Martijn J."/>
            <person name="Lind A.E."/>
            <person name="van Eijk R."/>
            <person name="Schleper C."/>
            <person name="Guy L."/>
            <person name="Ettema T.J."/>
        </authorList>
    </citation>
    <scope>NUCLEOTIDE SEQUENCE</scope>
</reference>